<feature type="transmembrane region" description="Helical" evidence="1">
    <location>
        <begin position="215"/>
        <end position="233"/>
    </location>
</feature>
<dbReference type="RefSeq" id="WP_117582267.1">
    <property type="nucleotide sequence ID" value="NZ_CP176642.1"/>
</dbReference>
<evidence type="ECO:0000256" key="1">
    <source>
        <dbReference type="SAM" id="Phobius"/>
    </source>
</evidence>
<organism evidence="2 3">
    <name type="scientific">Thomasclavelia ramosa</name>
    <dbReference type="NCBI Taxonomy" id="1547"/>
    <lineage>
        <taxon>Bacteria</taxon>
        <taxon>Bacillati</taxon>
        <taxon>Bacillota</taxon>
        <taxon>Erysipelotrichia</taxon>
        <taxon>Erysipelotrichales</taxon>
        <taxon>Coprobacillaceae</taxon>
        <taxon>Thomasclavelia</taxon>
    </lineage>
</organism>
<dbReference type="Proteomes" id="UP000261032">
    <property type="component" value="Unassembled WGS sequence"/>
</dbReference>
<keyword evidence="1" id="KW-0472">Membrane</keyword>
<protein>
    <submittedName>
        <fullName evidence="2">Uncharacterized protein</fullName>
    </submittedName>
</protein>
<keyword evidence="1" id="KW-1133">Transmembrane helix</keyword>
<evidence type="ECO:0000313" key="2">
    <source>
        <dbReference type="EMBL" id="RGD81520.1"/>
    </source>
</evidence>
<feature type="transmembrane region" description="Helical" evidence="1">
    <location>
        <begin position="6"/>
        <end position="26"/>
    </location>
</feature>
<gene>
    <name evidence="2" type="ORF">DXB93_14470</name>
</gene>
<feature type="transmembrane region" description="Helical" evidence="1">
    <location>
        <begin position="173"/>
        <end position="195"/>
    </location>
</feature>
<keyword evidence="1" id="KW-0812">Transmembrane</keyword>
<comment type="caution">
    <text evidence="2">The sequence shown here is derived from an EMBL/GenBank/DDBJ whole genome shotgun (WGS) entry which is preliminary data.</text>
</comment>
<feature type="transmembrane region" description="Helical" evidence="1">
    <location>
        <begin position="101"/>
        <end position="127"/>
    </location>
</feature>
<proteinExistence type="predicted"/>
<reference evidence="2 3" key="1">
    <citation type="submission" date="2018-08" db="EMBL/GenBank/DDBJ databases">
        <title>A genome reference for cultivated species of the human gut microbiota.</title>
        <authorList>
            <person name="Zou Y."/>
            <person name="Xue W."/>
            <person name="Luo G."/>
        </authorList>
    </citation>
    <scope>NUCLEOTIDE SEQUENCE [LARGE SCALE GENOMIC DNA]</scope>
    <source>
        <strain evidence="2 3">OM06-4</strain>
    </source>
</reference>
<dbReference type="AlphaFoldDB" id="A0A3E3EA69"/>
<feature type="transmembrane region" description="Helical" evidence="1">
    <location>
        <begin position="148"/>
        <end position="167"/>
    </location>
</feature>
<accession>A0A3E3EA69</accession>
<name>A0A3E3EA69_9FIRM</name>
<dbReference type="EMBL" id="QUSL01000027">
    <property type="protein sequence ID" value="RGD81520.1"/>
    <property type="molecule type" value="Genomic_DNA"/>
</dbReference>
<feature type="transmembrane region" description="Helical" evidence="1">
    <location>
        <begin position="70"/>
        <end position="89"/>
    </location>
</feature>
<evidence type="ECO:0000313" key="3">
    <source>
        <dbReference type="Proteomes" id="UP000261032"/>
    </source>
</evidence>
<sequence length="237" mass="27807">MITTYIELAIAIISLIFTIISTYLSFKQSNSDPTYTYQLILQINPIYFVTNNCSIEHTDDQSVNNQNKSFIANSLFTFHMIVIGIYYIYQLMECTDNGNSIYTATIRTIILISVINIFYSLFVLLFFSNKRCTILKNIIAMKHYSLKIITDTFLIIICSVLLTENFINDSILLLNMSSISFFAYMFQITWFFFTLQKSFKLIKPTKLYKEMLMRLILYVPSYIIPFIMIFIFLKNII</sequence>